<name>A0AAX4NHM8_9ARCH</name>
<dbReference type="GO" id="GO:0009055">
    <property type="term" value="F:electron transfer activity"/>
    <property type="evidence" value="ECO:0007669"/>
    <property type="project" value="InterPro"/>
</dbReference>
<dbReference type="SUPFAM" id="SSF52467">
    <property type="entry name" value="DHS-like NAD/FAD-binding domain"/>
    <property type="match status" value="1"/>
</dbReference>
<dbReference type="InterPro" id="IPR001308">
    <property type="entry name" value="ETF_a/FixB"/>
</dbReference>
<dbReference type="PANTHER" id="PTHR43153">
    <property type="entry name" value="ELECTRON TRANSFER FLAVOPROTEIN ALPHA"/>
    <property type="match status" value="1"/>
</dbReference>
<dbReference type="Gene3D" id="3.40.50.1220">
    <property type="entry name" value="TPP-binding domain"/>
    <property type="match status" value="1"/>
</dbReference>
<evidence type="ECO:0000259" key="2">
    <source>
        <dbReference type="SMART" id="SM00893"/>
    </source>
</evidence>
<dbReference type="InterPro" id="IPR029035">
    <property type="entry name" value="DHS-like_NAD/FAD-binding_dom"/>
</dbReference>
<dbReference type="InterPro" id="IPR014730">
    <property type="entry name" value="ETF_a/b_N"/>
</dbReference>
<organism evidence="3 4">
    <name type="scientific">Oxyplasma meridianum</name>
    <dbReference type="NCBI Taxonomy" id="3073602"/>
    <lineage>
        <taxon>Archaea</taxon>
        <taxon>Methanobacteriati</taxon>
        <taxon>Thermoplasmatota</taxon>
        <taxon>Thermoplasmata</taxon>
        <taxon>Thermoplasmatales</taxon>
        <taxon>Thermoplasmataceae</taxon>
        <taxon>Oxyplasma</taxon>
    </lineage>
</organism>
<dbReference type="Gene3D" id="3.40.50.620">
    <property type="entry name" value="HUPs"/>
    <property type="match status" value="1"/>
</dbReference>
<protein>
    <submittedName>
        <fullName evidence="3">Electron transfer flavoprotein subunit alpha/FixB family protein</fullName>
    </submittedName>
</protein>
<dbReference type="CDD" id="cd01715">
    <property type="entry name" value="ETF_alpha"/>
    <property type="match status" value="1"/>
</dbReference>
<dbReference type="PANTHER" id="PTHR43153:SF1">
    <property type="entry name" value="ELECTRON TRANSFER FLAVOPROTEIN SUBUNIT ALPHA, MITOCHONDRIAL"/>
    <property type="match status" value="1"/>
</dbReference>
<dbReference type="Pfam" id="PF00766">
    <property type="entry name" value="ETF_alpha"/>
    <property type="match status" value="1"/>
</dbReference>
<comment type="similarity">
    <text evidence="1">Belongs to the ETF alpha-subunit/FixB family.</text>
</comment>
<dbReference type="GO" id="GO:0050660">
    <property type="term" value="F:flavin adenine dinucleotide binding"/>
    <property type="evidence" value="ECO:0007669"/>
    <property type="project" value="InterPro"/>
</dbReference>
<accession>A0AAX4NHM8</accession>
<evidence type="ECO:0000313" key="3">
    <source>
        <dbReference type="EMBL" id="WYY00708.1"/>
    </source>
</evidence>
<dbReference type="RefSeq" id="WP_393971041.1">
    <property type="nucleotide sequence ID" value="NZ_CP133772.1"/>
</dbReference>
<dbReference type="SMART" id="SM00893">
    <property type="entry name" value="ETF"/>
    <property type="match status" value="1"/>
</dbReference>
<dbReference type="GeneID" id="95968028"/>
<dbReference type="InterPro" id="IPR014731">
    <property type="entry name" value="ETF_asu_C"/>
</dbReference>
<dbReference type="GO" id="GO:0033539">
    <property type="term" value="P:fatty acid beta-oxidation using acyl-CoA dehydrogenase"/>
    <property type="evidence" value="ECO:0007669"/>
    <property type="project" value="TreeGrafter"/>
</dbReference>
<dbReference type="PIRSF" id="PIRSF000089">
    <property type="entry name" value="Electra_flavoP_a"/>
    <property type="match status" value="1"/>
</dbReference>
<dbReference type="InterPro" id="IPR033947">
    <property type="entry name" value="ETF_alpha_N"/>
</dbReference>
<dbReference type="KEGG" id="omr:OXIME_001291"/>
<dbReference type="SUPFAM" id="SSF52402">
    <property type="entry name" value="Adenine nucleotide alpha hydrolases-like"/>
    <property type="match status" value="1"/>
</dbReference>
<proteinExistence type="inferred from homology"/>
<reference evidence="3 4" key="1">
    <citation type="submission" date="2023-09" db="EMBL/GenBank/DDBJ databases">
        <authorList>
            <person name="Golyshina O.V."/>
            <person name="Lunev E.A."/>
            <person name="Bargiela R."/>
            <person name="Gaines M.C."/>
            <person name="Daum B."/>
            <person name="Bale N.J."/>
            <person name="Koenen M."/>
            <person name="Sinninghe Damst J.S."/>
            <person name="Yakimov M."/>
            <person name="Golyshin P.N."/>
        </authorList>
    </citation>
    <scope>NUCLEOTIDE SEQUENCE [LARGE SCALE GENOMIC DNA]</scope>
    <source>
        <strain evidence="3 4">M1</strain>
    </source>
</reference>
<dbReference type="Pfam" id="PF01012">
    <property type="entry name" value="ETF"/>
    <property type="match status" value="1"/>
</dbReference>
<dbReference type="AlphaFoldDB" id="A0AAX4NHM8"/>
<dbReference type="EMBL" id="CP133772">
    <property type="protein sequence ID" value="WYY00708.1"/>
    <property type="molecule type" value="Genomic_DNA"/>
</dbReference>
<evidence type="ECO:0000313" key="4">
    <source>
        <dbReference type="Proteomes" id="UP001451606"/>
    </source>
</evidence>
<evidence type="ECO:0000256" key="1">
    <source>
        <dbReference type="ARBA" id="ARBA00005817"/>
    </source>
</evidence>
<keyword evidence="4" id="KW-1185">Reference proteome</keyword>
<gene>
    <name evidence="3" type="ORF">OXIME_001291</name>
</gene>
<feature type="domain" description="Electron transfer flavoprotein alpha/beta-subunit N-terminal" evidence="2">
    <location>
        <begin position="19"/>
        <end position="215"/>
    </location>
</feature>
<dbReference type="InterPro" id="IPR014729">
    <property type="entry name" value="Rossmann-like_a/b/a_fold"/>
</dbReference>
<sequence length="348" mass="38886">MVELRGCDPPKNLDEYRDVFVYVQHKNGKIERGSQEMLGMGRELADKLEEKLVGIMVGSNLEKVADEAANYNCDTVIGIESPDLKSFSSVAFSHFISETVESYKPNIFLMSGTREGRDLVSRIAIRCNTGVAADCIELDADKQNRLLIAWRPSFGDKTIDQILCRKHRPQMITSRPGSYRLPEKNRRKDVKIDIRKVNVPDRMKTVKVLEFRPKEALDLTTAKTVVSGGLGLGKPEGFKYLEQLANELGGVVGASRPVVDLGWIPYDHQVGQTGRTVRPNLYVAAGISGKIQHLVGMKDSKFIVSINTDPDAEIVKYSDFYVHGNLYDVLPKLTEEISKRKSGTKRKA</sequence>
<dbReference type="Proteomes" id="UP001451606">
    <property type="component" value="Chromosome"/>
</dbReference>